<dbReference type="STRING" id="139825.A0A401GB57"/>
<comment type="similarity">
    <text evidence="3">Belongs to the cytochrome P450 family.</text>
</comment>
<comment type="subcellular location">
    <subcellularLocation>
        <location evidence="2">Membrane</location>
        <topology evidence="2">Single-pass membrane protein</topology>
    </subcellularLocation>
</comment>
<dbReference type="OrthoDB" id="1055148at2759"/>
<evidence type="ECO:0000256" key="11">
    <source>
        <dbReference type="ARBA" id="ARBA00023136"/>
    </source>
</evidence>
<evidence type="ECO:0000256" key="10">
    <source>
        <dbReference type="ARBA" id="ARBA00023033"/>
    </source>
</evidence>
<dbReference type="RefSeq" id="XP_027610300.1">
    <property type="nucleotide sequence ID" value="XM_027754499.1"/>
</dbReference>
<dbReference type="GO" id="GO:0016020">
    <property type="term" value="C:membrane"/>
    <property type="evidence" value="ECO:0007669"/>
    <property type="project" value="UniProtKB-SubCell"/>
</dbReference>
<dbReference type="EMBL" id="BFAD01000002">
    <property type="protein sequence ID" value="GBE79387.1"/>
    <property type="molecule type" value="Genomic_DNA"/>
</dbReference>
<dbReference type="InParanoid" id="A0A401GB57"/>
<keyword evidence="4" id="KW-0349">Heme</keyword>
<dbReference type="InterPro" id="IPR050364">
    <property type="entry name" value="Cytochrome_P450_fung"/>
</dbReference>
<keyword evidence="5" id="KW-0812">Transmembrane</keyword>
<dbReference type="GO" id="GO:0005506">
    <property type="term" value="F:iron ion binding"/>
    <property type="evidence" value="ECO:0007669"/>
    <property type="project" value="InterPro"/>
</dbReference>
<dbReference type="GO" id="GO:0016705">
    <property type="term" value="F:oxidoreductase activity, acting on paired donors, with incorporation or reduction of molecular oxygen"/>
    <property type="evidence" value="ECO:0007669"/>
    <property type="project" value="InterPro"/>
</dbReference>
<dbReference type="InterPro" id="IPR036396">
    <property type="entry name" value="Cyt_P450_sf"/>
</dbReference>
<evidence type="ECO:0000256" key="5">
    <source>
        <dbReference type="ARBA" id="ARBA00022692"/>
    </source>
</evidence>
<dbReference type="GO" id="GO:0020037">
    <property type="term" value="F:heme binding"/>
    <property type="evidence" value="ECO:0007669"/>
    <property type="project" value="InterPro"/>
</dbReference>
<keyword evidence="9" id="KW-0408">Iron</keyword>
<evidence type="ECO:0000256" key="7">
    <source>
        <dbReference type="ARBA" id="ARBA00022989"/>
    </source>
</evidence>
<reference evidence="13 14" key="1">
    <citation type="journal article" date="2018" name="Sci. Rep.">
        <title>Genome sequence of the cauliflower mushroom Sparassis crispa (Hanabiratake) and its association with beneficial usage.</title>
        <authorList>
            <person name="Kiyama R."/>
            <person name="Furutani Y."/>
            <person name="Kawaguchi K."/>
            <person name="Nakanishi T."/>
        </authorList>
    </citation>
    <scope>NUCLEOTIDE SEQUENCE [LARGE SCALE GENOMIC DNA]</scope>
</reference>
<keyword evidence="10" id="KW-0503">Monooxygenase</keyword>
<organism evidence="13 14">
    <name type="scientific">Sparassis crispa</name>
    <dbReference type="NCBI Taxonomy" id="139825"/>
    <lineage>
        <taxon>Eukaryota</taxon>
        <taxon>Fungi</taxon>
        <taxon>Dikarya</taxon>
        <taxon>Basidiomycota</taxon>
        <taxon>Agaricomycotina</taxon>
        <taxon>Agaricomycetes</taxon>
        <taxon>Polyporales</taxon>
        <taxon>Sparassidaceae</taxon>
        <taxon>Sparassis</taxon>
    </lineage>
</organism>
<dbReference type="GeneID" id="38776304"/>
<evidence type="ECO:0000256" key="12">
    <source>
        <dbReference type="SAM" id="MobiDB-lite"/>
    </source>
</evidence>
<feature type="region of interest" description="Disordered" evidence="12">
    <location>
        <begin position="212"/>
        <end position="231"/>
    </location>
</feature>
<dbReference type="PANTHER" id="PTHR46300">
    <property type="entry name" value="P450, PUTATIVE (EUROFUNG)-RELATED-RELATED"/>
    <property type="match status" value="1"/>
</dbReference>
<evidence type="ECO:0000313" key="14">
    <source>
        <dbReference type="Proteomes" id="UP000287166"/>
    </source>
</evidence>
<comment type="caution">
    <text evidence="13">The sequence shown here is derived from an EMBL/GenBank/DDBJ whole genome shotgun (WGS) entry which is preliminary data.</text>
</comment>
<evidence type="ECO:0000313" key="13">
    <source>
        <dbReference type="EMBL" id="GBE79387.1"/>
    </source>
</evidence>
<dbReference type="Proteomes" id="UP000287166">
    <property type="component" value="Unassembled WGS sequence"/>
</dbReference>
<evidence type="ECO:0000256" key="4">
    <source>
        <dbReference type="ARBA" id="ARBA00022617"/>
    </source>
</evidence>
<evidence type="ECO:0000256" key="2">
    <source>
        <dbReference type="ARBA" id="ARBA00004167"/>
    </source>
</evidence>
<evidence type="ECO:0000256" key="3">
    <source>
        <dbReference type="ARBA" id="ARBA00010617"/>
    </source>
</evidence>
<name>A0A401GB57_9APHY</name>
<dbReference type="AlphaFoldDB" id="A0A401GB57"/>
<sequence length="262" mass="29413">MLEKKRAIYSDRPTLTVGGDMAGWDRVQALLQTGPEWREHRLLFSLFIGSRSKIAQLHILRSVGASILRLSHGCTAEEDVDYFLQFAESALAEFSYLTGGGPFLADAIPWLRYITEWMPGAEWRRNVKIWAKHRRDMQDLPYRFVQGQVAAGPALPSLLSLRLQEENLTSEQEEVAKFIATSFFVGGTDSTAAARYKQLLLDYDVLAKSAAEGPDGNRQCDWERQTPRDRRQVPAALPQCSMLGDLPVKSCHFTSLPLSQPG</sequence>
<evidence type="ECO:0000256" key="9">
    <source>
        <dbReference type="ARBA" id="ARBA00023004"/>
    </source>
</evidence>
<feature type="compositionally biased region" description="Basic and acidic residues" evidence="12">
    <location>
        <begin position="218"/>
        <end position="231"/>
    </location>
</feature>
<proteinExistence type="inferred from homology"/>
<accession>A0A401GB57</accession>
<protein>
    <recommendedName>
        <fullName evidence="15">Cytochrome P450</fullName>
    </recommendedName>
</protein>
<evidence type="ECO:0000256" key="6">
    <source>
        <dbReference type="ARBA" id="ARBA00022723"/>
    </source>
</evidence>
<dbReference type="PANTHER" id="PTHR46300:SF7">
    <property type="entry name" value="P450, PUTATIVE (EUROFUNG)-RELATED"/>
    <property type="match status" value="1"/>
</dbReference>
<dbReference type="Gene3D" id="1.10.630.10">
    <property type="entry name" value="Cytochrome P450"/>
    <property type="match status" value="1"/>
</dbReference>
<evidence type="ECO:0000256" key="1">
    <source>
        <dbReference type="ARBA" id="ARBA00001971"/>
    </source>
</evidence>
<keyword evidence="7" id="KW-1133">Transmembrane helix</keyword>
<keyword evidence="11" id="KW-0472">Membrane</keyword>
<comment type="cofactor">
    <cofactor evidence="1">
        <name>heme</name>
        <dbReference type="ChEBI" id="CHEBI:30413"/>
    </cofactor>
</comment>
<dbReference type="GO" id="GO:0004497">
    <property type="term" value="F:monooxygenase activity"/>
    <property type="evidence" value="ECO:0007669"/>
    <property type="project" value="UniProtKB-KW"/>
</dbReference>
<dbReference type="SUPFAM" id="SSF48264">
    <property type="entry name" value="Cytochrome P450"/>
    <property type="match status" value="1"/>
</dbReference>
<keyword evidence="14" id="KW-1185">Reference proteome</keyword>
<keyword evidence="6" id="KW-0479">Metal-binding</keyword>
<evidence type="ECO:0000256" key="8">
    <source>
        <dbReference type="ARBA" id="ARBA00023002"/>
    </source>
</evidence>
<evidence type="ECO:0008006" key="15">
    <source>
        <dbReference type="Google" id="ProtNLM"/>
    </source>
</evidence>
<keyword evidence="8" id="KW-0560">Oxidoreductase</keyword>
<gene>
    <name evidence="13" type="ORF">SCP_0205850</name>
</gene>